<name>W6MEB3_9GAMM</name>
<keyword evidence="2" id="KW-1185">Reference proteome</keyword>
<proteinExistence type="predicted"/>
<dbReference type="EMBL" id="CBTJ020000107">
    <property type="protein sequence ID" value="CDI04313.1"/>
    <property type="molecule type" value="Genomic_DNA"/>
</dbReference>
<gene>
    <name evidence="1" type="ORF">BN873_940008</name>
</gene>
<reference evidence="1" key="1">
    <citation type="submission" date="2013-07" db="EMBL/GenBank/DDBJ databases">
        <authorList>
            <person name="McIlroy S."/>
        </authorList>
    </citation>
    <scope>NUCLEOTIDE SEQUENCE [LARGE SCALE GENOMIC DNA]</scope>
    <source>
        <strain evidence="1">Run_A_D11</strain>
    </source>
</reference>
<accession>W6MEB3</accession>
<comment type="caution">
    <text evidence="1">The sequence shown here is derived from an EMBL/GenBank/DDBJ whole genome shotgun (WGS) entry which is preliminary data.</text>
</comment>
<evidence type="ECO:0000313" key="2">
    <source>
        <dbReference type="Proteomes" id="UP000035760"/>
    </source>
</evidence>
<dbReference type="Proteomes" id="UP000035760">
    <property type="component" value="Unassembled WGS sequence"/>
</dbReference>
<organism evidence="1 2">
    <name type="scientific">Candidatus Competibacter denitrificans Run_A_D11</name>
    <dbReference type="NCBI Taxonomy" id="1400863"/>
    <lineage>
        <taxon>Bacteria</taxon>
        <taxon>Pseudomonadati</taxon>
        <taxon>Pseudomonadota</taxon>
        <taxon>Gammaproteobacteria</taxon>
        <taxon>Candidatus Competibacteraceae</taxon>
        <taxon>Candidatus Competibacter</taxon>
    </lineage>
</organism>
<dbReference type="AlphaFoldDB" id="W6MEB3"/>
<protein>
    <submittedName>
        <fullName evidence="1">Uncharacterized protein</fullName>
    </submittedName>
</protein>
<reference evidence="1" key="2">
    <citation type="submission" date="2014-03" db="EMBL/GenBank/DDBJ databases">
        <title>Candidatus Competibacter-lineage genomes retrieved from metagenomes reveal functional metabolic diversity.</title>
        <authorList>
            <person name="McIlroy S.J."/>
            <person name="Albertsen M."/>
            <person name="Andresen E.K."/>
            <person name="Saunders A.M."/>
            <person name="Kristiansen R."/>
            <person name="Stokholm-Bjerregaard M."/>
            <person name="Nielsen K.L."/>
            <person name="Nielsen P.H."/>
        </authorList>
    </citation>
    <scope>NUCLEOTIDE SEQUENCE</scope>
    <source>
        <strain evidence="1">Run_A_D11</strain>
    </source>
</reference>
<sequence>MLQKRNMHHREASVIDAFDLIYDHLLDKVGLERANTEAAKNGSSAP</sequence>
<evidence type="ECO:0000313" key="1">
    <source>
        <dbReference type="EMBL" id="CDI04313.1"/>
    </source>
</evidence>